<keyword evidence="2" id="KW-1185">Reference proteome</keyword>
<dbReference type="InParanoid" id="A0A1Q3C8Q8"/>
<protein>
    <recommendedName>
        <fullName evidence="3">Zf-RVT domain-containing protein</fullName>
    </recommendedName>
</protein>
<proteinExistence type="predicted"/>
<reference evidence="2" key="1">
    <citation type="submission" date="2016-04" db="EMBL/GenBank/DDBJ databases">
        <title>Cephalotus genome sequencing.</title>
        <authorList>
            <person name="Fukushima K."/>
            <person name="Hasebe M."/>
            <person name="Fang X."/>
        </authorList>
    </citation>
    <scope>NUCLEOTIDE SEQUENCE [LARGE SCALE GENOMIC DNA]</scope>
    <source>
        <strain evidence="2">cv. St1</strain>
    </source>
</reference>
<evidence type="ECO:0000313" key="2">
    <source>
        <dbReference type="Proteomes" id="UP000187406"/>
    </source>
</evidence>
<dbReference type="EMBL" id="BDDD01001496">
    <property type="protein sequence ID" value="GAV76482.1"/>
    <property type="molecule type" value="Genomic_DNA"/>
</dbReference>
<name>A0A1Q3C8Q8_CEPFO</name>
<accession>A0A1Q3C8Q8</accession>
<dbReference type="AlphaFoldDB" id="A0A1Q3C8Q8"/>
<evidence type="ECO:0000313" key="1">
    <source>
        <dbReference type="EMBL" id="GAV76482.1"/>
    </source>
</evidence>
<evidence type="ECO:0008006" key="3">
    <source>
        <dbReference type="Google" id="ProtNLM"/>
    </source>
</evidence>
<organism evidence="1 2">
    <name type="scientific">Cephalotus follicularis</name>
    <name type="common">Albany pitcher plant</name>
    <dbReference type="NCBI Taxonomy" id="3775"/>
    <lineage>
        <taxon>Eukaryota</taxon>
        <taxon>Viridiplantae</taxon>
        <taxon>Streptophyta</taxon>
        <taxon>Embryophyta</taxon>
        <taxon>Tracheophyta</taxon>
        <taxon>Spermatophyta</taxon>
        <taxon>Magnoliopsida</taxon>
        <taxon>eudicotyledons</taxon>
        <taxon>Gunneridae</taxon>
        <taxon>Pentapetalae</taxon>
        <taxon>rosids</taxon>
        <taxon>fabids</taxon>
        <taxon>Oxalidales</taxon>
        <taxon>Cephalotaceae</taxon>
        <taxon>Cephalotus</taxon>
    </lineage>
</organism>
<comment type="caution">
    <text evidence="1">The sequence shown here is derived from an EMBL/GenBank/DDBJ whole genome shotgun (WGS) entry which is preliminary data.</text>
</comment>
<dbReference type="OrthoDB" id="1739838at2759"/>
<sequence length="182" mass="20942">MKAKYFPSCKFSESTLGSSPSFKWRSIFEAKTVIKYGFVWRVGNGQTINIWKDPWIPGFNAILSPSNETGSPHITHVCFLIDSNRQWYRTSIQMLFNREVLEAIMRIPISITPCAADKLTQALESNGRFTMKSTYRVALNMGTTVSNIQQGRVEDCAINEATWRFFWKIETPNKVKLFAWRA</sequence>
<gene>
    <name evidence="1" type="ORF">CFOL_v3_19956</name>
</gene>
<dbReference type="Proteomes" id="UP000187406">
    <property type="component" value="Unassembled WGS sequence"/>
</dbReference>